<dbReference type="EMBL" id="JAVIJP010000057">
    <property type="protein sequence ID" value="KAL3622872.1"/>
    <property type="molecule type" value="Genomic_DNA"/>
</dbReference>
<organism evidence="2 3">
    <name type="scientific">Castilleja foliolosa</name>
    <dbReference type="NCBI Taxonomy" id="1961234"/>
    <lineage>
        <taxon>Eukaryota</taxon>
        <taxon>Viridiplantae</taxon>
        <taxon>Streptophyta</taxon>
        <taxon>Embryophyta</taxon>
        <taxon>Tracheophyta</taxon>
        <taxon>Spermatophyta</taxon>
        <taxon>Magnoliopsida</taxon>
        <taxon>eudicotyledons</taxon>
        <taxon>Gunneridae</taxon>
        <taxon>Pentapetalae</taxon>
        <taxon>asterids</taxon>
        <taxon>lamiids</taxon>
        <taxon>Lamiales</taxon>
        <taxon>Orobanchaceae</taxon>
        <taxon>Pedicularideae</taxon>
        <taxon>Castillejinae</taxon>
        <taxon>Castilleja</taxon>
    </lineage>
</organism>
<accession>A0ABD3BZZ3</accession>
<evidence type="ECO:0000313" key="3">
    <source>
        <dbReference type="Proteomes" id="UP001632038"/>
    </source>
</evidence>
<reference evidence="3" key="1">
    <citation type="journal article" date="2024" name="IScience">
        <title>Strigolactones Initiate the Formation of Haustorium-like Structures in Castilleja.</title>
        <authorList>
            <person name="Buerger M."/>
            <person name="Peterson D."/>
            <person name="Chory J."/>
        </authorList>
    </citation>
    <scope>NUCLEOTIDE SEQUENCE [LARGE SCALE GENOMIC DNA]</scope>
</reference>
<comment type="caution">
    <text evidence="2">The sequence shown here is derived from an EMBL/GenBank/DDBJ whole genome shotgun (WGS) entry which is preliminary data.</text>
</comment>
<protein>
    <submittedName>
        <fullName evidence="2">Uncharacterized protein</fullName>
    </submittedName>
</protein>
<proteinExistence type="predicted"/>
<feature type="compositionally biased region" description="Basic residues" evidence="1">
    <location>
        <begin position="26"/>
        <end position="38"/>
    </location>
</feature>
<gene>
    <name evidence="2" type="ORF">CASFOL_033287</name>
</gene>
<evidence type="ECO:0000256" key="1">
    <source>
        <dbReference type="SAM" id="MobiDB-lite"/>
    </source>
</evidence>
<evidence type="ECO:0000313" key="2">
    <source>
        <dbReference type="EMBL" id="KAL3622872.1"/>
    </source>
</evidence>
<dbReference type="Proteomes" id="UP001632038">
    <property type="component" value="Unassembled WGS sequence"/>
</dbReference>
<keyword evidence="3" id="KW-1185">Reference proteome</keyword>
<feature type="compositionally biased region" description="Basic residues" evidence="1">
    <location>
        <begin position="66"/>
        <end position="78"/>
    </location>
</feature>
<name>A0ABD3BZZ3_9LAMI</name>
<feature type="region of interest" description="Disordered" evidence="1">
    <location>
        <begin position="22"/>
        <end position="79"/>
    </location>
</feature>
<dbReference type="AlphaFoldDB" id="A0ABD3BZZ3"/>
<sequence>MHLTMIWIQGRGRTCTSIVDEQPRKAALKKPSVSKKAAKAPETVLDSKEGEQSTCTSNVDEQPKKAPLKKPSVSKKASKGVVIQEPVVVKAKTTGAKSKAVAPKFMPAVDLYQ</sequence>